<accession>A0A0G1GLU6</accession>
<proteinExistence type="predicted"/>
<dbReference type="Proteomes" id="UP000034069">
    <property type="component" value="Unassembled WGS sequence"/>
</dbReference>
<name>A0A0G1GLU6_9BACT</name>
<evidence type="ECO:0000313" key="2">
    <source>
        <dbReference type="Proteomes" id="UP000034069"/>
    </source>
</evidence>
<comment type="caution">
    <text evidence="1">The sequence shown here is derived from an EMBL/GenBank/DDBJ whole genome shotgun (WGS) entry which is preliminary data.</text>
</comment>
<dbReference type="SUPFAM" id="SSF56300">
    <property type="entry name" value="Metallo-dependent phosphatases"/>
    <property type="match status" value="1"/>
</dbReference>
<gene>
    <name evidence="1" type="ORF">UW23_C0018G0006</name>
</gene>
<dbReference type="InterPro" id="IPR029052">
    <property type="entry name" value="Metallo-depent_PP-like"/>
</dbReference>
<dbReference type="EMBL" id="LCHN01000018">
    <property type="protein sequence ID" value="KKT35333.1"/>
    <property type="molecule type" value="Genomic_DNA"/>
</dbReference>
<reference evidence="1 2" key="1">
    <citation type="journal article" date="2015" name="Nature">
        <title>rRNA introns, odd ribosomes, and small enigmatic genomes across a large radiation of phyla.</title>
        <authorList>
            <person name="Brown C.T."/>
            <person name="Hug L.A."/>
            <person name="Thomas B.C."/>
            <person name="Sharon I."/>
            <person name="Castelle C.J."/>
            <person name="Singh A."/>
            <person name="Wilkins M.J."/>
            <person name="Williams K.H."/>
            <person name="Banfield J.F."/>
        </authorList>
    </citation>
    <scope>NUCLEOTIDE SEQUENCE [LARGE SCALE GENOMIC DNA]</scope>
</reference>
<dbReference type="AlphaFoldDB" id="A0A0G1GLU6"/>
<protein>
    <submittedName>
        <fullName evidence="1">Uncharacterized protein</fullName>
    </submittedName>
</protein>
<sequence length="673" mass="74046">MAEKKKLFRIVDQQPKMVSSENSQQMILDAIALLQQVERNYIGRDSVTVALRHNDPIMVICGSDLHAGSITSDYQSISELRDYALTHENVGIVLLGDEVEGLKEAYMNTNTARTPIDFHQQLDFMRGYFLEPLAEQGKILAMVSGYWGHPGWAEDATTINTWRLMTDGLDIPLLRNGGELNVKFANGQTQTQVIWHNPPGKSRFDPVSGLRDAAFPVSESKRADGYLAGHLHRMGVAKEIYAGAKAAVYYIASGTTKGSSASVPPDRFGVKLGLPLADPLGQGVILEPKRKRRGAGKNYPFSSFQQGQQAFDALRLLDRAENQGITEELLSTIKDQVEAKPEISLLAGSSRTSGGEYTESKPAETLKVGGEVVQNPYSKMKMKAPYDSLTYDVRTRLPLALHLISNARLGSSSEGYDELLNYQAELIANNPHSLVVYLRNMIDKDAGNVGERIDVLDRFVEMINGTKEQTLAIMMCESLRQGSWKRSVGKSLEQAPLAPGSYLANETQVPLIHHLSLIKLAVGPAVRVKEKPLYVGAFADKLLRHGSFSRPTYGLRRMYDLYAQEKPGFVAGGHMPHAGAMTFFDGLNPITDHPMLVAPGWFAKYVDTMGKGNVMQGAEPGQAIIFMPGSSQSDYLAFPTVNKEETAFMHDALTLLKGLEILGLTDQVLKKTK</sequence>
<evidence type="ECO:0000313" key="1">
    <source>
        <dbReference type="EMBL" id="KKT35333.1"/>
    </source>
</evidence>
<organism evidence="1 2">
    <name type="scientific">Candidatus Collierbacteria bacterium GW2011_GWA1_44_12</name>
    <dbReference type="NCBI Taxonomy" id="1618376"/>
    <lineage>
        <taxon>Bacteria</taxon>
        <taxon>Candidatus Collieribacteriota</taxon>
    </lineage>
</organism>